<name>E9H1I7_DAPPU</name>
<dbReference type="EMBL" id="GL732583">
    <property type="protein sequence ID" value="EFX74363.1"/>
    <property type="molecule type" value="Genomic_DNA"/>
</dbReference>
<dbReference type="AlphaFoldDB" id="E9H1I7"/>
<feature type="compositionally biased region" description="Polar residues" evidence="1">
    <location>
        <begin position="1"/>
        <end position="12"/>
    </location>
</feature>
<reference evidence="2 3" key="1">
    <citation type="journal article" date="2011" name="Science">
        <title>The ecoresponsive genome of Daphnia pulex.</title>
        <authorList>
            <person name="Colbourne J.K."/>
            <person name="Pfrender M.E."/>
            <person name="Gilbert D."/>
            <person name="Thomas W.K."/>
            <person name="Tucker A."/>
            <person name="Oakley T.H."/>
            <person name="Tokishita S."/>
            <person name="Aerts A."/>
            <person name="Arnold G.J."/>
            <person name="Basu M.K."/>
            <person name="Bauer D.J."/>
            <person name="Caceres C.E."/>
            <person name="Carmel L."/>
            <person name="Casola C."/>
            <person name="Choi J.H."/>
            <person name="Detter J.C."/>
            <person name="Dong Q."/>
            <person name="Dusheyko S."/>
            <person name="Eads B.D."/>
            <person name="Frohlich T."/>
            <person name="Geiler-Samerotte K.A."/>
            <person name="Gerlach D."/>
            <person name="Hatcher P."/>
            <person name="Jogdeo S."/>
            <person name="Krijgsveld J."/>
            <person name="Kriventseva E.V."/>
            <person name="Kultz D."/>
            <person name="Laforsch C."/>
            <person name="Lindquist E."/>
            <person name="Lopez J."/>
            <person name="Manak J.R."/>
            <person name="Muller J."/>
            <person name="Pangilinan J."/>
            <person name="Patwardhan R.P."/>
            <person name="Pitluck S."/>
            <person name="Pritham E.J."/>
            <person name="Rechtsteiner A."/>
            <person name="Rho M."/>
            <person name="Rogozin I.B."/>
            <person name="Sakarya O."/>
            <person name="Salamov A."/>
            <person name="Schaack S."/>
            <person name="Shapiro H."/>
            <person name="Shiga Y."/>
            <person name="Skalitzky C."/>
            <person name="Smith Z."/>
            <person name="Souvorov A."/>
            <person name="Sung W."/>
            <person name="Tang Z."/>
            <person name="Tsuchiya D."/>
            <person name="Tu H."/>
            <person name="Vos H."/>
            <person name="Wang M."/>
            <person name="Wolf Y.I."/>
            <person name="Yamagata H."/>
            <person name="Yamada T."/>
            <person name="Ye Y."/>
            <person name="Shaw J.R."/>
            <person name="Andrews J."/>
            <person name="Crease T.J."/>
            <person name="Tang H."/>
            <person name="Lucas S.M."/>
            <person name="Robertson H.M."/>
            <person name="Bork P."/>
            <person name="Koonin E.V."/>
            <person name="Zdobnov E.M."/>
            <person name="Grigoriev I.V."/>
            <person name="Lynch M."/>
            <person name="Boore J.L."/>
        </authorList>
    </citation>
    <scope>NUCLEOTIDE SEQUENCE [LARGE SCALE GENOMIC DNA]</scope>
</reference>
<gene>
    <name evidence="2" type="ORF">DAPPUDRAFT_251861</name>
</gene>
<evidence type="ECO:0000313" key="2">
    <source>
        <dbReference type="EMBL" id="EFX74363.1"/>
    </source>
</evidence>
<organism evidence="2 3">
    <name type="scientific">Daphnia pulex</name>
    <name type="common">Water flea</name>
    <dbReference type="NCBI Taxonomy" id="6669"/>
    <lineage>
        <taxon>Eukaryota</taxon>
        <taxon>Metazoa</taxon>
        <taxon>Ecdysozoa</taxon>
        <taxon>Arthropoda</taxon>
        <taxon>Crustacea</taxon>
        <taxon>Branchiopoda</taxon>
        <taxon>Diplostraca</taxon>
        <taxon>Cladocera</taxon>
        <taxon>Anomopoda</taxon>
        <taxon>Daphniidae</taxon>
        <taxon>Daphnia</taxon>
    </lineage>
</organism>
<dbReference type="KEGG" id="dpx:DAPPUDRAFT_251861"/>
<evidence type="ECO:0000256" key="1">
    <source>
        <dbReference type="SAM" id="MobiDB-lite"/>
    </source>
</evidence>
<feature type="compositionally biased region" description="Basic and acidic residues" evidence="1">
    <location>
        <begin position="87"/>
        <end position="104"/>
    </location>
</feature>
<dbReference type="HOGENOM" id="CLU_2252745_0_0_1"/>
<proteinExistence type="predicted"/>
<keyword evidence="3" id="KW-1185">Reference proteome</keyword>
<accession>E9H1I7</accession>
<protein>
    <submittedName>
        <fullName evidence="2">Uncharacterized protein</fullName>
    </submittedName>
</protein>
<feature type="region of interest" description="Disordered" evidence="1">
    <location>
        <begin position="84"/>
        <end position="104"/>
    </location>
</feature>
<dbReference type="Proteomes" id="UP000000305">
    <property type="component" value="Unassembled WGS sequence"/>
</dbReference>
<feature type="region of interest" description="Disordered" evidence="1">
    <location>
        <begin position="1"/>
        <end position="35"/>
    </location>
</feature>
<sequence length="104" mass="11130">MESSIKITTTGTCHPAGGGDNAVRAGHQWPAPKSHDGPIWAHANCTVQFVNDEGHNGPKIPGCTANQRPVSVYGQTALGSCLSRWRSTTDKRHDSDASRQSRAH</sequence>
<dbReference type="InParanoid" id="E9H1I7"/>
<evidence type="ECO:0000313" key="3">
    <source>
        <dbReference type="Proteomes" id="UP000000305"/>
    </source>
</evidence>